<reference evidence="1 2" key="1">
    <citation type="submission" date="2012-06" db="EMBL/GenBank/DDBJ databases">
        <title>The complete chromosome of genome of Turneriella parva DSM 21527.</title>
        <authorList>
            <consortium name="US DOE Joint Genome Institute (JGI-PGF)"/>
            <person name="Lucas S."/>
            <person name="Han J."/>
            <person name="Lapidus A."/>
            <person name="Bruce D."/>
            <person name="Goodwin L."/>
            <person name="Pitluck S."/>
            <person name="Peters L."/>
            <person name="Kyrpides N."/>
            <person name="Mavromatis K."/>
            <person name="Ivanova N."/>
            <person name="Mikhailova N."/>
            <person name="Chertkov O."/>
            <person name="Detter J.C."/>
            <person name="Tapia R."/>
            <person name="Han C."/>
            <person name="Land M."/>
            <person name="Hauser L."/>
            <person name="Markowitz V."/>
            <person name="Cheng J.-F."/>
            <person name="Hugenholtz P."/>
            <person name="Woyke T."/>
            <person name="Wu D."/>
            <person name="Gronow S."/>
            <person name="Wellnitz S."/>
            <person name="Brambilla E."/>
            <person name="Klenk H.-P."/>
            <person name="Eisen J.A."/>
        </authorList>
    </citation>
    <scope>NUCLEOTIDE SEQUENCE [LARGE SCALE GENOMIC DNA]</scope>
    <source>
        <strain evidence="2">ATCC BAA-1111 / DSM 21527 / NCTC 11395 / H</strain>
    </source>
</reference>
<evidence type="ECO:0000313" key="2">
    <source>
        <dbReference type="Proteomes" id="UP000006048"/>
    </source>
</evidence>
<organism evidence="1 2">
    <name type="scientific">Turneriella parva (strain ATCC BAA-1111 / DSM 21527 / NCTC 11395 / H)</name>
    <name type="common">Leptospira parva</name>
    <dbReference type="NCBI Taxonomy" id="869212"/>
    <lineage>
        <taxon>Bacteria</taxon>
        <taxon>Pseudomonadati</taxon>
        <taxon>Spirochaetota</taxon>
        <taxon>Spirochaetia</taxon>
        <taxon>Leptospirales</taxon>
        <taxon>Leptospiraceae</taxon>
        <taxon>Turneriella</taxon>
    </lineage>
</organism>
<sequence>MNFRETQAQLEGNVAAAIDSAEQAHRMAAAQLFDQLGNFAPVAEIVGSVRPLYESGVAQLFELGRQVNRSGGELTRSMLDRAGI</sequence>
<dbReference type="HOGENOM" id="CLU_2526553_0_0_12"/>
<keyword evidence="2" id="KW-1185">Reference proteome</keyword>
<name>I4B8J8_TURPD</name>
<dbReference type="RefSeq" id="WP_014804106.1">
    <property type="nucleotide sequence ID" value="NC_018020.1"/>
</dbReference>
<protein>
    <submittedName>
        <fullName evidence="1">Uncharacterized protein</fullName>
    </submittedName>
</protein>
<proteinExistence type="predicted"/>
<accession>I4B8J8</accession>
<evidence type="ECO:0000313" key="1">
    <source>
        <dbReference type="EMBL" id="AFM13605.1"/>
    </source>
</evidence>
<dbReference type="Proteomes" id="UP000006048">
    <property type="component" value="Chromosome"/>
</dbReference>
<gene>
    <name evidence="1" type="ordered locus">Turpa_2966</name>
</gene>
<dbReference type="EMBL" id="CP002959">
    <property type="protein sequence ID" value="AFM13605.1"/>
    <property type="molecule type" value="Genomic_DNA"/>
</dbReference>
<dbReference type="STRING" id="869212.Turpa_2966"/>
<dbReference type="KEGG" id="tpx:Turpa_2966"/>
<dbReference type="AlphaFoldDB" id="I4B8J8"/>